<feature type="region of interest" description="Disordered" evidence="3">
    <location>
        <begin position="38"/>
        <end position="65"/>
    </location>
</feature>
<keyword evidence="2" id="KW-0378">Hydrolase</keyword>
<reference evidence="5" key="1">
    <citation type="submission" date="2022-07" db="EMBL/GenBank/DDBJ databases">
        <title>Fungi with potential for degradation of polypropylene.</title>
        <authorList>
            <person name="Gostincar C."/>
        </authorList>
    </citation>
    <scope>NUCLEOTIDE SEQUENCE</scope>
    <source>
        <strain evidence="5">EXF-13308</strain>
    </source>
</reference>
<evidence type="ECO:0000256" key="2">
    <source>
        <dbReference type="RuleBase" id="RU361163"/>
    </source>
</evidence>
<dbReference type="InterPro" id="IPR002594">
    <property type="entry name" value="GH12"/>
</dbReference>
<dbReference type="Pfam" id="PF01670">
    <property type="entry name" value="Glyco_hydro_12"/>
    <property type="match status" value="1"/>
</dbReference>
<dbReference type="Proteomes" id="UP001174694">
    <property type="component" value="Unassembled WGS sequence"/>
</dbReference>
<keyword evidence="4" id="KW-0472">Membrane</keyword>
<evidence type="ECO:0000313" key="5">
    <source>
        <dbReference type="EMBL" id="KAJ9141747.1"/>
    </source>
</evidence>
<dbReference type="GO" id="GO:0008810">
    <property type="term" value="F:cellulase activity"/>
    <property type="evidence" value="ECO:0007669"/>
    <property type="project" value="InterPro"/>
</dbReference>
<evidence type="ECO:0000256" key="4">
    <source>
        <dbReference type="SAM" id="Phobius"/>
    </source>
</evidence>
<keyword evidence="2" id="KW-0326">Glycosidase</keyword>
<keyword evidence="2" id="KW-0119">Carbohydrate metabolism</keyword>
<accession>A0AA38VMC1</accession>
<evidence type="ECO:0000313" key="6">
    <source>
        <dbReference type="Proteomes" id="UP001174694"/>
    </source>
</evidence>
<organism evidence="5 6">
    <name type="scientific">Pleurostoma richardsiae</name>
    <dbReference type="NCBI Taxonomy" id="41990"/>
    <lineage>
        <taxon>Eukaryota</taxon>
        <taxon>Fungi</taxon>
        <taxon>Dikarya</taxon>
        <taxon>Ascomycota</taxon>
        <taxon>Pezizomycotina</taxon>
        <taxon>Sordariomycetes</taxon>
        <taxon>Sordariomycetidae</taxon>
        <taxon>Calosphaeriales</taxon>
        <taxon>Pleurostomataceae</taxon>
        <taxon>Pleurostoma</taxon>
    </lineage>
</organism>
<comment type="caution">
    <text evidence="5">The sequence shown here is derived from an EMBL/GenBank/DDBJ whole genome shotgun (WGS) entry which is preliminary data.</text>
</comment>
<dbReference type="AlphaFoldDB" id="A0AA38VMC1"/>
<dbReference type="SUPFAM" id="SSF49899">
    <property type="entry name" value="Concanavalin A-like lectins/glucanases"/>
    <property type="match status" value="1"/>
</dbReference>
<keyword evidence="2" id="KW-0624">Polysaccharide degradation</keyword>
<protein>
    <submittedName>
        <fullName evidence="5">Xyloglucan-specific endoglucanase</fullName>
    </submittedName>
</protein>
<evidence type="ECO:0000256" key="3">
    <source>
        <dbReference type="SAM" id="MobiDB-lite"/>
    </source>
</evidence>
<sequence length="329" mass="35173">MGLFNIRFLVNFALLAIPIGVTLGILLGIDSHRQATGQAPLYSPPASTGGSGSGSGGDSPKNNGVTKTQYCQKSFGITPKSKGQEYTLNPNQWGWDESDGGGLCMNVTTYNNATYPTNTTAPAWSITWEYPQGPETQPVHAFPNIKVDGGVFPATIETLSQVDVDVEWYYAVGNDSATATDETTLTSSSVNANVAIDMFLDSDSDNAQDSEKATYEVMVWFADFGSATQPIGLSDGAKATQVLDGTTFSLYVGQNSLDQNVLTWVASTTTDTFNGDILPLISALLTLDGTSYPSKTDYLGYMAFGSEAYWSQDYVTFSVPTLSIDVRTS</sequence>
<dbReference type="Gene3D" id="2.60.120.180">
    <property type="match status" value="1"/>
</dbReference>
<dbReference type="GO" id="GO:0000272">
    <property type="term" value="P:polysaccharide catabolic process"/>
    <property type="evidence" value="ECO:0007669"/>
    <property type="project" value="UniProtKB-KW"/>
</dbReference>
<keyword evidence="4" id="KW-1133">Transmembrane helix</keyword>
<feature type="transmembrane region" description="Helical" evidence="4">
    <location>
        <begin position="6"/>
        <end position="29"/>
    </location>
</feature>
<keyword evidence="4" id="KW-0812">Transmembrane</keyword>
<dbReference type="InterPro" id="IPR013320">
    <property type="entry name" value="ConA-like_dom_sf"/>
</dbReference>
<comment type="similarity">
    <text evidence="1 2">Belongs to the glycosyl hydrolase 12 (cellulase H) family.</text>
</comment>
<proteinExistence type="inferred from homology"/>
<evidence type="ECO:0000256" key="1">
    <source>
        <dbReference type="ARBA" id="ARBA00005519"/>
    </source>
</evidence>
<dbReference type="PANTHER" id="PTHR34002">
    <property type="entry name" value="BLR1656 PROTEIN"/>
    <property type="match status" value="1"/>
</dbReference>
<dbReference type="InterPro" id="IPR013319">
    <property type="entry name" value="GH11/12"/>
</dbReference>
<dbReference type="EMBL" id="JANBVO010000025">
    <property type="protein sequence ID" value="KAJ9141747.1"/>
    <property type="molecule type" value="Genomic_DNA"/>
</dbReference>
<name>A0AA38VMC1_9PEZI</name>
<gene>
    <name evidence="5" type="ORF">NKR23_g7807</name>
</gene>
<dbReference type="PANTHER" id="PTHR34002:SF9">
    <property type="entry name" value="XYLOGLUCAN-SPECIFIC ENDO-BETA-1,4-GLUCANASE A"/>
    <property type="match status" value="1"/>
</dbReference>
<keyword evidence="6" id="KW-1185">Reference proteome</keyword>